<comment type="caution">
    <text evidence="2">The sequence shown here is derived from an EMBL/GenBank/DDBJ whole genome shotgun (WGS) entry which is preliminary data.</text>
</comment>
<dbReference type="AlphaFoldDB" id="A0A9Q1DGX0"/>
<accession>A0A9Q1DGX0</accession>
<reference evidence="2" key="1">
    <citation type="journal article" date="2023" name="Science">
        <title>Genome structures resolve the early diversification of teleost fishes.</title>
        <authorList>
            <person name="Parey E."/>
            <person name="Louis A."/>
            <person name="Montfort J."/>
            <person name="Bouchez O."/>
            <person name="Roques C."/>
            <person name="Iampietro C."/>
            <person name="Lluch J."/>
            <person name="Castinel A."/>
            <person name="Donnadieu C."/>
            <person name="Desvignes T."/>
            <person name="Floi Bucao C."/>
            <person name="Jouanno E."/>
            <person name="Wen M."/>
            <person name="Mejri S."/>
            <person name="Dirks R."/>
            <person name="Jansen H."/>
            <person name="Henkel C."/>
            <person name="Chen W.J."/>
            <person name="Zahm M."/>
            <person name="Cabau C."/>
            <person name="Klopp C."/>
            <person name="Thompson A.W."/>
            <person name="Robinson-Rechavi M."/>
            <person name="Braasch I."/>
            <person name="Lecointre G."/>
            <person name="Bobe J."/>
            <person name="Postlethwait J.H."/>
            <person name="Berthelot C."/>
            <person name="Roest Crollius H."/>
            <person name="Guiguen Y."/>
        </authorList>
    </citation>
    <scope>NUCLEOTIDE SEQUENCE</scope>
    <source>
        <strain evidence="2">Concon-B</strain>
    </source>
</reference>
<keyword evidence="3" id="KW-1185">Reference proteome</keyword>
<sequence length="156" mass="17541">MEGFLPESALESSVQIRKRREKTRKKRPKSFFGDAASVIEKYPPPSPQARRCVGLQGTERAEKREVSPNLALSGVPRFTPFVLRCRDVAVSLLSPSNIHPEGRTAADVRKSFSYTRRGAKMRRRKRDMRHTVYADGTGGIGEIAVRVMSWRGEVAL</sequence>
<dbReference type="EMBL" id="JAFJMO010000008">
    <property type="protein sequence ID" value="KAJ8269564.1"/>
    <property type="molecule type" value="Genomic_DNA"/>
</dbReference>
<dbReference type="Proteomes" id="UP001152803">
    <property type="component" value="Unassembled WGS sequence"/>
</dbReference>
<feature type="region of interest" description="Disordered" evidence="1">
    <location>
        <begin position="1"/>
        <end position="30"/>
    </location>
</feature>
<name>A0A9Q1DGX0_CONCO</name>
<proteinExistence type="predicted"/>
<evidence type="ECO:0000313" key="2">
    <source>
        <dbReference type="EMBL" id="KAJ8269564.1"/>
    </source>
</evidence>
<gene>
    <name evidence="2" type="ORF">COCON_G00121710</name>
</gene>
<evidence type="ECO:0000256" key="1">
    <source>
        <dbReference type="SAM" id="MobiDB-lite"/>
    </source>
</evidence>
<protein>
    <submittedName>
        <fullName evidence="2">Uncharacterized protein</fullName>
    </submittedName>
</protein>
<organism evidence="2 3">
    <name type="scientific">Conger conger</name>
    <name type="common">Conger eel</name>
    <name type="synonym">Muraena conger</name>
    <dbReference type="NCBI Taxonomy" id="82655"/>
    <lineage>
        <taxon>Eukaryota</taxon>
        <taxon>Metazoa</taxon>
        <taxon>Chordata</taxon>
        <taxon>Craniata</taxon>
        <taxon>Vertebrata</taxon>
        <taxon>Euteleostomi</taxon>
        <taxon>Actinopterygii</taxon>
        <taxon>Neopterygii</taxon>
        <taxon>Teleostei</taxon>
        <taxon>Anguilliformes</taxon>
        <taxon>Congridae</taxon>
        <taxon>Conger</taxon>
    </lineage>
</organism>
<feature type="compositionally biased region" description="Basic residues" evidence="1">
    <location>
        <begin position="16"/>
        <end position="29"/>
    </location>
</feature>
<evidence type="ECO:0000313" key="3">
    <source>
        <dbReference type="Proteomes" id="UP001152803"/>
    </source>
</evidence>